<dbReference type="AlphaFoldDB" id="A0A8K0USG7"/>
<dbReference type="Pfam" id="PF20149">
    <property type="entry name" value="DUF6532"/>
    <property type="match status" value="1"/>
</dbReference>
<evidence type="ECO:0000313" key="4">
    <source>
        <dbReference type="Proteomes" id="UP000813824"/>
    </source>
</evidence>
<organism evidence="3 4">
    <name type="scientific">Cristinia sonorae</name>
    <dbReference type="NCBI Taxonomy" id="1940300"/>
    <lineage>
        <taxon>Eukaryota</taxon>
        <taxon>Fungi</taxon>
        <taxon>Dikarya</taxon>
        <taxon>Basidiomycota</taxon>
        <taxon>Agaricomycotina</taxon>
        <taxon>Agaricomycetes</taxon>
        <taxon>Agaricomycetidae</taxon>
        <taxon>Agaricales</taxon>
        <taxon>Pleurotineae</taxon>
        <taxon>Stephanosporaceae</taxon>
        <taxon>Cristinia</taxon>
    </lineage>
</organism>
<protein>
    <recommendedName>
        <fullName evidence="2">DUF6532 domain-containing protein</fullName>
    </recommendedName>
</protein>
<name>A0A8K0USG7_9AGAR</name>
<feature type="compositionally biased region" description="Basic and acidic residues" evidence="1">
    <location>
        <begin position="236"/>
        <end position="251"/>
    </location>
</feature>
<reference evidence="3" key="1">
    <citation type="journal article" date="2021" name="New Phytol.">
        <title>Evolutionary innovations through gain and loss of genes in the ectomycorrhizal Boletales.</title>
        <authorList>
            <person name="Wu G."/>
            <person name="Miyauchi S."/>
            <person name="Morin E."/>
            <person name="Kuo A."/>
            <person name="Drula E."/>
            <person name="Varga T."/>
            <person name="Kohler A."/>
            <person name="Feng B."/>
            <person name="Cao Y."/>
            <person name="Lipzen A."/>
            <person name="Daum C."/>
            <person name="Hundley H."/>
            <person name="Pangilinan J."/>
            <person name="Johnson J."/>
            <person name="Barry K."/>
            <person name="LaButti K."/>
            <person name="Ng V."/>
            <person name="Ahrendt S."/>
            <person name="Min B."/>
            <person name="Choi I.G."/>
            <person name="Park H."/>
            <person name="Plett J.M."/>
            <person name="Magnuson J."/>
            <person name="Spatafora J.W."/>
            <person name="Nagy L.G."/>
            <person name="Henrissat B."/>
            <person name="Grigoriev I.V."/>
            <person name="Yang Z.L."/>
            <person name="Xu J."/>
            <person name="Martin F.M."/>
        </authorList>
    </citation>
    <scope>NUCLEOTIDE SEQUENCE</scope>
    <source>
        <strain evidence="3">KKN 215</strain>
    </source>
</reference>
<feature type="compositionally biased region" description="Polar residues" evidence="1">
    <location>
        <begin position="103"/>
        <end position="112"/>
    </location>
</feature>
<dbReference type="Proteomes" id="UP000813824">
    <property type="component" value="Unassembled WGS sequence"/>
</dbReference>
<evidence type="ECO:0000313" key="3">
    <source>
        <dbReference type="EMBL" id="KAH8101619.1"/>
    </source>
</evidence>
<dbReference type="OrthoDB" id="3225557at2759"/>
<proteinExistence type="predicted"/>
<feature type="region of interest" description="Disordered" evidence="1">
    <location>
        <begin position="1"/>
        <end position="457"/>
    </location>
</feature>
<keyword evidence="4" id="KW-1185">Reference proteome</keyword>
<feature type="compositionally biased region" description="Polar residues" evidence="1">
    <location>
        <begin position="222"/>
        <end position="235"/>
    </location>
</feature>
<feature type="compositionally biased region" description="Basic and acidic residues" evidence="1">
    <location>
        <begin position="434"/>
        <end position="444"/>
    </location>
</feature>
<feature type="compositionally biased region" description="Basic and acidic residues" evidence="1">
    <location>
        <begin position="393"/>
        <end position="406"/>
    </location>
</feature>
<sequence length="684" mass="76329">MAQSQARKSTPSHHGPPVPVLARDTRGSEGAQVPTDNGRPMRAQKAKAMSEKVWLGAAPTGRAGPPNTADSGRKRPMAADSDAEQQASKKKKSVLPVLKSASTRPQTTTTYSRGRDAQTIIPRGNDSDGDNEDDVAFRKSLETARLASHRQRGRSQPATNAEEPQGSEVRVSHSHHNHTQSESPNTPLDSRYLHSHQSTAPARTNRRRQVISDDEGDFHSRPASQNFRQLSSSPDPSDHEDQHPENEAFRDDETETESQGGKVPGVEDDEDADGFDDVPVSQWKAVLQSEMPSWTNDDDHINGQNDGPEYEDEDGAYDNRHAGKSPGEDEDEEDGDEGQGDVDGAIVEGEVEAPPKSQDNRQATPRRARRAPPHCANDRRDSRAQSIHARNTNQDRRGEQDTDSQRNRGNGTCRRRTNTTRRQEASTAARKVSKREENRRREQISLDSDEEVACDQGPAKWPKWTNLHFSKSGKVNKTDQDPRVEKLLDILIAACNHYAVFENAYPELAGKDPRLYALLIKSAEHEDVDPMLRERIKTDTDYAKDLYTVPYGHPFLVAATHIAFFSTKSCIGSRHNHVFDNEDEPEIPTNMLALVATVIDACLDRWRDGTLRSDGKFEMNTLSEVWLNHCNFIAWVKERAGPAKSHRMLASILADARSRSTHTQSLQARTSIEDHTIDFANMRV</sequence>
<feature type="compositionally biased region" description="Acidic residues" evidence="1">
    <location>
        <begin position="266"/>
        <end position="276"/>
    </location>
</feature>
<evidence type="ECO:0000256" key="1">
    <source>
        <dbReference type="SAM" id="MobiDB-lite"/>
    </source>
</evidence>
<dbReference type="EMBL" id="JAEVFJ010000012">
    <property type="protein sequence ID" value="KAH8101619.1"/>
    <property type="molecule type" value="Genomic_DNA"/>
</dbReference>
<dbReference type="InterPro" id="IPR045341">
    <property type="entry name" value="DUF6532"/>
</dbReference>
<accession>A0A8K0USG7</accession>
<gene>
    <name evidence="3" type="ORF">BXZ70DRAFT_934152</name>
</gene>
<comment type="caution">
    <text evidence="3">The sequence shown here is derived from an EMBL/GenBank/DDBJ whole genome shotgun (WGS) entry which is preliminary data.</text>
</comment>
<feature type="domain" description="DUF6532" evidence="2">
    <location>
        <begin position="549"/>
        <end position="634"/>
    </location>
</feature>
<evidence type="ECO:0000259" key="2">
    <source>
        <dbReference type="Pfam" id="PF20149"/>
    </source>
</evidence>
<feature type="compositionally biased region" description="Acidic residues" evidence="1">
    <location>
        <begin position="328"/>
        <end position="340"/>
    </location>
</feature>